<accession>A0A8S3C8C6</accession>
<sequence length="16" mass="1997">MSIRRLFAVEVYQEKK</sequence>
<name>A0A8S3C8C6_9BILA</name>
<dbReference type="Proteomes" id="UP000676336">
    <property type="component" value="Unassembled WGS sequence"/>
</dbReference>
<proteinExistence type="predicted"/>
<dbReference type="EMBL" id="CAJOBI010173907">
    <property type="protein sequence ID" value="CAF4899995.1"/>
    <property type="molecule type" value="Genomic_DNA"/>
</dbReference>
<evidence type="ECO:0000313" key="1">
    <source>
        <dbReference type="EMBL" id="CAF4899995.1"/>
    </source>
</evidence>
<feature type="non-terminal residue" evidence="1">
    <location>
        <position position="16"/>
    </location>
</feature>
<organism evidence="1 2">
    <name type="scientific">Rotaria magnacalcarata</name>
    <dbReference type="NCBI Taxonomy" id="392030"/>
    <lineage>
        <taxon>Eukaryota</taxon>
        <taxon>Metazoa</taxon>
        <taxon>Spiralia</taxon>
        <taxon>Gnathifera</taxon>
        <taxon>Rotifera</taxon>
        <taxon>Eurotatoria</taxon>
        <taxon>Bdelloidea</taxon>
        <taxon>Philodinida</taxon>
        <taxon>Philodinidae</taxon>
        <taxon>Rotaria</taxon>
    </lineage>
</organism>
<protein>
    <submittedName>
        <fullName evidence="1">Uncharacterized protein</fullName>
    </submittedName>
</protein>
<reference evidence="1" key="1">
    <citation type="submission" date="2021-02" db="EMBL/GenBank/DDBJ databases">
        <authorList>
            <person name="Nowell W R."/>
        </authorList>
    </citation>
    <scope>NUCLEOTIDE SEQUENCE</scope>
</reference>
<dbReference type="AlphaFoldDB" id="A0A8S3C8C6"/>
<comment type="caution">
    <text evidence="1">The sequence shown here is derived from an EMBL/GenBank/DDBJ whole genome shotgun (WGS) entry which is preliminary data.</text>
</comment>
<gene>
    <name evidence="1" type="ORF">SMN809_LOCUS51703</name>
</gene>
<evidence type="ECO:0000313" key="2">
    <source>
        <dbReference type="Proteomes" id="UP000676336"/>
    </source>
</evidence>